<proteinExistence type="inferred from homology"/>
<dbReference type="SUPFAM" id="SSF88659">
    <property type="entry name" value="Sigma3 and sigma4 domains of RNA polymerase sigma factors"/>
    <property type="match status" value="1"/>
</dbReference>
<keyword evidence="4" id="KW-0804">Transcription</keyword>
<dbReference type="InterPro" id="IPR013325">
    <property type="entry name" value="RNA_pol_sigma_r2"/>
</dbReference>
<gene>
    <name evidence="7" type="ORF">EZ444_03990</name>
</gene>
<dbReference type="InterPro" id="IPR014327">
    <property type="entry name" value="RNA_pol_sigma70_bacteroid"/>
</dbReference>
<dbReference type="InterPro" id="IPR039425">
    <property type="entry name" value="RNA_pol_sigma-70-like"/>
</dbReference>
<dbReference type="InterPro" id="IPR014284">
    <property type="entry name" value="RNA_pol_sigma-70_dom"/>
</dbReference>
<dbReference type="InterPro" id="IPR013324">
    <property type="entry name" value="RNA_pol_sigma_r3/r4-like"/>
</dbReference>
<keyword evidence="8" id="KW-1185">Reference proteome</keyword>
<feature type="domain" description="RNA polymerase sigma factor 70 region 4 type 2" evidence="6">
    <location>
        <begin position="125"/>
        <end position="174"/>
    </location>
</feature>
<keyword evidence="3" id="KW-0731">Sigma factor</keyword>
<organism evidence="7 8">
    <name type="scientific">Pedobacter hiemivivus</name>
    <dbReference type="NCBI Taxonomy" id="2530454"/>
    <lineage>
        <taxon>Bacteria</taxon>
        <taxon>Pseudomonadati</taxon>
        <taxon>Bacteroidota</taxon>
        <taxon>Sphingobacteriia</taxon>
        <taxon>Sphingobacteriales</taxon>
        <taxon>Sphingobacteriaceae</taxon>
        <taxon>Pedobacter</taxon>
    </lineage>
</organism>
<evidence type="ECO:0000313" key="8">
    <source>
        <dbReference type="Proteomes" id="UP000291117"/>
    </source>
</evidence>
<name>A0A4R0NGQ0_9SPHI</name>
<dbReference type="Gene3D" id="1.10.1740.10">
    <property type="match status" value="1"/>
</dbReference>
<dbReference type="Gene3D" id="1.10.10.10">
    <property type="entry name" value="Winged helix-like DNA-binding domain superfamily/Winged helix DNA-binding domain"/>
    <property type="match status" value="1"/>
</dbReference>
<dbReference type="SUPFAM" id="SSF88946">
    <property type="entry name" value="Sigma2 domain of RNA polymerase sigma factors"/>
    <property type="match status" value="1"/>
</dbReference>
<dbReference type="InterPro" id="IPR036388">
    <property type="entry name" value="WH-like_DNA-bd_sf"/>
</dbReference>
<dbReference type="RefSeq" id="WP_131607436.1">
    <property type="nucleotide sequence ID" value="NZ_SJSM01000002.1"/>
</dbReference>
<comment type="caution">
    <text evidence="7">The sequence shown here is derived from an EMBL/GenBank/DDBJ whole genome shotgun (WGS) entry which is preliminary data.</text>
</comment>
<accession>A0A4R0NGQ0</accession>
<dbReference type="InterPro" id="IPR007627">
    <property type="entry name" value="RNA_pol_sigma70_r2"/>
</dbReference>
<dbReference type="OrthoDB" id="8687055at2"/>
<dbReference type="PANTHER" id="PTHR43133:SF46">
    <property type="entry name" value="RNA POLYMERASE SIGMA-70 FACTOR ECF SUBFAMILY"/>
    <property type="match status" value="1"/>
</dbReference>
<dbReference type="PANTHER" id="PTHR43133">
    <property type="entry name" value="RNA POLYMERASE ECF-TYPE SIGMA FACTO"/>
    <property type="match status" value="1"/>
</dbReference>
<keyword evidence="2" id="KW-0805">Transcription regulation</keyword>
<dbReference type="Pfam" id="PF08281">
    <property type="entry name" value="Sigma70_r4_2"/>
    <property type="match status" value="1"/>
</dbReference>
<dbReference type="Proteomes" id="UP000291117">
    <property type="component" value="Unassembled WGS sequence"/>
</dbReference>
<dbReference type="NCBIfam" id="TIGR02937">
    <property type="entry name" value="sigma70-ECF"/>
    <property type="match status" value="1"/>
</dbReference>
<dbReference type="AlphaFoldDB" id="A0A4R0NGQ0"/>
<protein>
    <submittedName>
        <fullName evidence="7">RNA polymerase sigma-70 factor</fullName>
    </submittedName>
</protein>
<evidence type="ECO:0000259" key="6">
    <source>
        <dbReference type="Pfam" id="PF08281"/>
    </source>
</evidence>
<comment type="similarity">
    <text evidence="1">Belongs to the sigma-70 factor family. ECF subfamily.</text>
</comment>
<sequence length="199" mass="23431">MKPEGEHNDIYWNQALRNGEDIALSYFFKLHNKSLCYFALNMIHNRLDVEDIVADCFFKLWQRRKNFETAENIKAFLYISCRNACLNYLNHQKVKTAFQEDYYRYLDYTDDSVLNKIIKSEVIQALNLEIELLPENYRIVFKLLYLDGKKTDEIALDLSLSVQTVRNYKARAIELLKTAMLKKSISVTLVATLFAIFES</sequence>
<evidence type="ECO:0000256" key="4">
    <source>
        <dbReference type="ARBA" id="ARBA00023163"/>
    </source>
</evidence>
<reference evidence="7 8" key="1">
    <citation type="submission" date="2019-02" db="EMBL/GenBank/DDBJ databases">
        <title>Pedobacter sp. RP-3-8 sp. nov., isolated from Arctic soil.</title>
        <authorList>
            <person name="Dahal R.H."/>
        </authorList>
    </citation>
    <scope>NUCLEOTIDE SEQUENCE [LARGE SCALE GENOMIC DNA]</scope>
    <source>
        <strain evidence="7 8">RP-3-8</strain>
    </source>
</reference>
<feature type="domain" description="RNA polymerase sigma-70 region 2" evidence="5">
    <location>
        <begin position="28"/>
        <end position="93"/>
    </location>
</feature>
<evidence type="ECO:0000256" key="1">
    <source>
        <dbReference type="ARBA" id="ARBA00010641"/>
    </source>
</evidence>
<dbReference type="Pfam" id="PF04542">
    <property type="entry name" value="Sigma70_r2"/>
    <property type="match status" value="1"/>
</dbReference>
<dbReference type="EMBL" id="SJSM01000002">
    <property type="protein sequence ID" value="TCC98453.1"/>
    <property type="molecule type" value="Genomic_DNA"/>
</dbReference>
<evidence type="ECO:0000256" key="3">
    <source>
        <dbReference type="ARBA" id="ARBA00023082"/>
    </source>
</evidence>
<dbReference type="GO" id="GO:0006352">
    <property type="term" value="P:DNA-templated transcription initiation"/>
    <property type="evidence" value="ECO:0007669"/>
    <property type="project" value="InterPro"/>
</dbReference>
<dbReference type="GO" id="GO:0003677">
    <property type="term" value="F:DNA binding"/>
    <property type="evidence" value="ECO:0007669"/>
    <property type="project" value="InterPro"/>
</dbReference>
<dbReference type="NCBIfam" id="TIGR02985">
    <property type="entry name" value="Sig70_bacteroi1"/>
    <property type="match status" value="1"/>
</dbReference>
<evidence type="ECO:0000313" key="7">
    <source>
        <dbReference type="EMBL" id="TCC98453.1"/>
    </source>
</evidence>
<dbReference type="GO" id="GO:0016987">
    <property type="term" value="F:sigma factor activity"/>
    <property type="evidence" value="ECO:0007669"/>
    <property type="project" value="UniProtKB-KW"/>
</dbReference>
<dbReference type="InterPro" id="IPR013249">
    <property type="entry name" value="RNA_pol_sigma70_r4_t2"/>
</dbReference>
<evidence type="ECO:0000259" key="5">
    <source>
        <dbReference type="Pfam" id="PF04542"/>
    </source>
</evidence>
<evidence type="ECO:0000256" key="2">
    <source>
        <dbReference type="ARBA" id="ARBA00023015"/>
    </source>
</evidence>